<dbReference type="EMBL" id="JACXIY010000016">
    <property type="protein sequence ID" value="MBD2869761.1"/>
    <property type="molecule type" value="Genomic_DNA"/>
</dbReference>
<protein>
    <submittedName>
        <fullName evidence="1">Uncharacterized protein</fullName>
    </submittedName>
</protein>
<evidence type="ECO:0000313" key="1">
    <source>
        <dbReference type="EMBL" id="MBD2869761.1"/>
    </source>
</evidence>
<dbReference type="RefSeq" id="WP_190862144.1">
    <property type="nucleotide sequence ID" value="NZ_JACXIY010000016.1"/>
</dbReference>
<sequence>MFDSSGGGKAGSCRIERTGEVVRIDTDSAVVSFGGKTVSIPAAKLDKGIRLGDRVVWTGSVWRRSEPLVPLDDAETDLSETE</sequence>
<dbReference type="Proteomes" id="UP000632125">
    <property type="component" value="Unassembled WGS sequence"/>
</dbReference>
<comment type="caution">
    <text evidence="1">The sequence shown here is derived from an EMBL/GenBank/DDBJ whole genome shotgun (WGS) entry which is preliminary data.</text>
</comment>
<accession>A0A927H5S1</accession>
<dbReference type="AlphaFoldDB" id="A0A927H5S1"/>
<organism evidence="1 2">
    <name type="scientific">Paenibacillus arenilitoris</name>
    <dbReference type="NCBI Taxonomy" id="2772299"/>
    <lineage>
        <taxon>Bacteria</taxon>
        <taxon>Bacillati</taxon>
        <taxon>Bacillota</taxon>
        <taxon>Bacilli</taxon>
        <taxon>Bacillales</taxon>
        <taxon>Paenibacillaceae</taxon>
        <taxon>Paenibacillus</taxon>
    </lineage>
</organism>
<gene>
    <name evidence="1" type="ORF">IDH41_14320</name>
</gene>
<proteinExistence type="predicted"/>
<reference evidence="1" key="1">
    <citation type="submission" date="2020-09" db="EMBL/GenBank/DDBJ databases">
        <title>A novel bacterium of genus Paenibacillus, isolated from South China Sea.</title>
        <authorList>
            <person name="Huang H."/>
            <person name="Mo K."/>
            <person name="Hu Y."/>
        </authorList>
    </citation>
    <scope>NUCLEOTIDE SEQUENCE</scope>
    <source>
        <strain evidence="1">IB182493</strain>
    </source>
</reference>
<keyword evidence="2" id="KW-1185">Reference proteome</keyword>
<name>A0A927H5S1_9BACL</name>
<evidence type="ECO:0000313" key="2">
    <source>
        <dbReference type="Proteomes" id="UP000632125"/>
    </source>
</evidence>